<protein>
    <submittedName>
        <fullName evidence="3">Uncharacterized protein</fullName>
    </submittedName>
</protein>
<sequence>MCESWQLWREHKEKTLRENPEVLFTDYTHQKYGRNKNNHIFFTDSIHTWRDTLCKNYAYVSSEDIGSGGRLKIRKDEQHDKDGPLLTITYYTKGKVMVQGNEANLESFEEEFSLLKAEVDTKKINVPSDNEDDESPTENPITLSISAPPTPASSTNQLKESMALLELDFAEFKELTQARLSDPQDNTVQQLQEELLQLKRDNQTLAFEPKGSVEALKQENNLLYAKLAKVKEDAEIRERRFTRQVQHLTDQCSPSS</sequence>
<evidence type="ECO:0000256" key="1">
    <source>
        <dbReference type="SAM" id="Coils"/>
    </source>
</evidence>
<feature type="coiled-coil region" evidence="1">
    <location>
        <begin position="188"/>
        <end position="251"/>
    </location>
</feature>
<feature type="region of interest" description="Disordered" evidence="2">
    <location>
        <begin position="123"/>
        <end position="155"/>
    </location>
</feature>
<keyword evidence="1" id="KW-0175">Coiled coil</keyword>
<gene>
    <name evidence="3" type="ORF">F2P81_009558</name>
</gene>
<proteinExistence type="predicted"/>
<accession>A0A6A4T796</accession>
<evidence type="ECO:0000313" key="4">
    <source>
        <dbReference type="Proteomes" id="UP000438429"/>
    </source>
</evidence>
<dbReference type="Proteomes" id="UP000438429">
    <property type="component" value="Unassembled WGS sequence"/>
</dbReference>
<name>A0A6A4T796_SCOMX</name>
<dbReference type="AlphaFoldDB" id="A0A6A4T796"/>
<dbReference type="EMBL" id="VEVO01000008">
    <property type="protein sequence ID" value="KAF0039074.1"/>
    <property type="molecule type" value="Genomic_DNA"/>
</dbReference>
<comment type="caution">
    <text evidence="3">The sequence shown here is derived from an EMBL/GenBank/DDBJ whole genome shotgun (WGS) entry which is preliminary data.</text>
</comment>
<evidence type="ECO:0000313" key="3">
    <source>
        <dbReference type="EMBL" id="KAF0039074.1"/>
    </source>
</evidence>
<evidence type="ECO:0000256" key="2">
    <source>
        <dbReference type="SAM" id="MobiDB-lite"/>
    </source>
</evidence>
<reference evidence="3 4" key="1">
    <citation type="submission" date="2019-06" db="EMBL/GenBank/DDBJ databases">
        <title>Draft genomes of female and male turbot (Scophthalmus maximus).</title>
        <authorList>
            <person name="Xu H."/>
            <person name="Xu X.-W."/>
            <person name="Shao C."/>
            <person name="Chen S."/>
        </authorList>
    </citation>
    <scope>NUCLEOTIDE SEQUENCE [LARGE SCALE GENOMIC DNA]</scope>
    <source>
        <strain evidence="3">Ysfricsl-2016a</strain>
        <tissue evidence="3">Blood</tissue>
    </source>
</reference>
<organism evidence="3 4">
    <name type="scientific">Scophthalmus maximus</name>
    <name type="common">Turbot</name>
    <name type="synonym">Psetta maxima</name>
    <dbReference type="NCBI Taxonomy" id="52904"/>
    <lineage>
        <taxon>Eukaryota</taxon>
        <taxon>Metazoa</taxon>
        <taxon>Chordata</taxon>
        <taxon>Craniata</taxon>
        <taxon>Vertebrata</taxon>
        <taxon>Euteleostomi</taxon>
        <taxon>Actinopterygii</taxon>
        <taxon>Neopterygii</taxon>
        <taxon>Teleostei</taxon>
        <taxon>Neoteleostei</taxon>
        <taxon>Acanthomorphata</taxon>
        <taxon>Carangaria</taxon>
        <taxon>Pleuronectiformes</taxon>
        <taxon>Pleuronectoidei</taxon>
        <taxon>Scophthalmidae</taxon>
        <taxon>Scophthalmus</taxon>
    </lineage>
</organism>